<comment type="caution">
    <text evidence="1">The sequence shown here is derived from an EMBL/GenBank/DDBJ whole genome shotgun (WGS) entry which is preliminary data.</text>
</comment>
<keyword evidence="2" id="KW-1185">Reference proteome</keyword>
<accession>A0A8T0CG77</accession>
<name>A0A8T0CG77_CORYI</name>
<protein>
    <submittedName>
        <fullName evidence="1">Uncharacterized protein</fullName>
    </submittedName>
</protein>
<dbReference type="AlphaFoldDB" id="A0A8T0CG77"/>
<evidence type="ECO:0000313" key="1">
    <source>
        <dbReference type="EMBL" id="KAF7846570.1"/>
    </source>
</evidence>
<dbReference type="Gramene" id="rna-gnl|WGS:JABURB|Cocit.L4127.1">
    <property type="protein sequence ID" value="cds-KAF7846570.1"/>
    <property type="gene ID" value="gene-BT93_L4127"/>
</dbReference>
<proteinExistence type="predicted"/>
<dbReference type="EMBL" id="MU092591">
    <property type="protein sequence ID" value="KAF7846570.1"/>
    <property type="molecule type" value="Genomic_DNA"/>
</dbReference>
<reference evidence="1" key="1">
    <citation type="submission" date="2020-05" db="EMBL/GenBank/DDBJ databases">
        <title>WGS assembly of Corymbia citriodora subspecies variegata.</title>
        <authorList>
            <person name="Barry K."/>
            <person name="Hundley H."/>
            <person name="Shu S."/>
            <person name="Jenkins J."/>
            <person name="Grimwood J."/>
            <person name="Baten A."/>
        </authorList>
    </citation>
    <scope>NUCLEOTIDE SEQUENCE</scope>
    <source>
        <strain evidence="1">CV2-018</strain>
    </source>
</reference>
<gene>
    <name evidence="1" type="ORF">BT93_L4127</name>
</gene>
<sequence>MGVGADHDSEWVRSIMLEVDGAEDGSWSLLPHSFASFMTFSICLQHRDRRLQQQRSLLDKVAFSIYKTNLPP</sequence>
<organism evidence="1 2">
    <name type="scientific">Corymbia citriodora subsp. variegata</name>
    <dbReference type="NCBI Taxonomy" id="360336"/>
    <lineage>
        <taxon>Eukaryota</taxon>
        <taxon>Viridiplantae</taxon>
        <taxon>Streptophyta</taxon>
        <taxon>Embryophyta</taxon>
        <taxon>Tracheophyta</taxon>
        <taxon>Spermatophyta</taxon>
        <taxon>Magnoliopsida</taxon>
        <taxon>eudicotyledons</taxon>
        <taxon>Gunneridae</taxon>
        <taxon>Pentapetalae</taxon>
        <taxon>rosids</taxon>
        <taxon>malvids</taxon>
        <taxon>Myrtales</taxon>
        <taxon>Myrtaceae</taxon>
        <taxon>Myrtoideae</taxon>
        <taxon>Eucalypteae</taxon>
        <taxon>Corymbia</taxon>
    </lineage>
</organism>
<dbReference type="Proteomes" id="UP000806378">
    <property type="component" value="Unassembled WGS sequence"/>
</dbReference>
<dbReference type="OrthoDB" id="1736709at2759"/>
<evidence type="ECO:0000313" key="2">
    <source>
        <dbReference type="Proteomes" id="UP000806378"/>
    </source>
</evidence>